<gene>
    <name evidence="1" type="ORF">RHS01_10360</name>
</gene>
<evidence type="ECO:0000313" key="2">
    <source>
        <dbReference type="Proteomes" id="UP000614334"/>
    </source>
</evidence>
<dbReference type="EMBL" id="JACYCF010000031">
    <property type="protein sequence ID" value="KAF8749034.1"/>
    <property type="molecule type" value="Genomic_DNA"/>
</dbReference>
<name>A0A8H7M0L9_9AGAM</name>
<accession>A0A8H7M0L9</accession>
<reference evidence="1" key="1">
    <citation type="submission" date="2020-09" db="EMBL/GenBank/DDBJ databases">
        <title>Comparative genome analyses of four rice-infecting Rhizoctonia solani isolates reveal extensive enrichment of homogalacturonan modification genes.</title>
        <authorList>
            <person name="Lee D.-Y."/>
            <person name="Jeon J."/>
            <person name="Kim K.-T."/>
            <person name="Cheong K."/>
            <person name="Song H."/>
            <person name="Choi G."/>
            <person name="Ko J."/>
            <person name="Opiyo S.O."/>
            <person name="Zuo S."/>
            <person name="Madhav S."/>
            <person name="Lee Y.-H."/>
            <person name="Wang G.-L."/>
        </authorList>
    </citation>
    <scope>NUCLEOTIDE SEQUENCE</scope>
    <source>
        <strain evidence="1">AG1-IA B2</strain>
    </source>
</reference>
<sequence length="112" mass="12953">MSMAKCILQTGIGIRRKILSRGKAKCYGTGDDCGNQSDNSLDDMWGQKVYPVYVSFGNLDKAWRRKPNIADNNERRQLKMELVHRAMEKMFQPLREALEEGVEMWCPDGRLR</sequence>
<evidence type="ECO:0000313" key="1">
    <source>
        <dbReference type="EMBL" id="KAF8749034.1"/>
    </source>
</evidence>
<dbReference type="InterPro" id="IPR041078">
    <property type="entry name" value="Plavaka"/>
</dbReference>
<dbReference type="Pfam" id="PF18759">
    <property type="entry name" value="Plavaka"/>
    <property type="match status" value="1"/>
</dbReference>
<dbReference type="Proteomes" id="UP000614334">
    <property type="component" value="Unassembled WGS sequence"/>
</dbReference>
<organism evidence="1 2">
    <name type="scientific">Rhizoctonia solani</name>
    <dbReference type="NCBI Taxonomy" id="456999"/>
    <lineage>
        <taxon>Eukaryota</taxon>
        <taxon>Fungi</taxon>
        <taxon>Dikarya</taxon>
        <taxon>Basidiomycota</taxon>
        <taxon>Agaricomycotina</taxon>
        <taxon>Agaricomycetes</taxon>
        <taxon>Cantharellales</taxon>
        <taxon>Ceratobasidiaceae</taxon>
        <taxon>Rhizoctonia</taxon>
    </lineage>
</organism>
<proteinExistence type="predicted"/>
<protein>
    <submittedName>
        <fullName evidence="1">Uncharacterized protein</fullName>
    </submittedName>
</protein>
<comment type="caution">
    <text evidence="1">The sequence shown here is derived from an EMBL/GenBank/DDBJ whole genome shotgun (WGS) entry which is preliminary data.</text>
</comment>
<dbReference type="AlphaFoldDB" id="A0A8H7M0L9"/>